<name>A0A5B0WUH5_9GAMM</name>
<dbReference type="AlphaFoldDB" id="A0A5B0WUH5"/>
<protein>
    <submittedName>
        <fullName evidence="2">Uncharacterized protein</fullName>
    </submittedName>
</protein>
<dbReference type="EMBL" id="VTUX01000006">
    <property type="protein sequence ID" value="KAA1190077.1"/>
    <property type="molecule type" value="Genomic_DNA"/>
</dbReference>
<feature type="region of interest" description="Disordered" evidence="1">
    <location>
        <begin position="1"/>
        <end position="36"/>
    </location>
</feature>
<organism evidence="2 3">
    <name type="scientific">Pseudohalioglobus sediminis</name>
    <dbReference type="NCBI Taxonomy" id="2606449"/>
    <lineage>
        <taxon>Bacteria</taxon>
        <taxon>Pseudomonadati</taxon>
        <taxon>Pseudomonadota</taxon>
        <taxon>Gammaproteobacteria</taxon>
        <taxon>Cellvibrionales</taxon>
        <taxon>Halieaceae</taxon>
        <taxon>Pseudohalioglobus</taxon>
    </lineage>
</organism>
<evidence type="ECO:0000313" key="3">
    <source>
        <dbReference type="Proteomes" id="UP000323708"/>
    </source>
</evidence>
<proteinExistence type="predicted"/>
<comment type="caution">
    <text evidence="2">The sequence shown here is derived from an EMBL/GenBank/DDBJ whole genome shotgun (WGS) entry which is preliminary data.</text>
</comment>
<accession>A0A5B0WUH5</accession>
<sequence>MTSRDEKIRELLGEQEEASDTSLRGNALRRATQDKVPTTLTPHEWEQWYAQHGVPANHRPTRENQKKRWWRWW</sequence>
<reference evidence="2 3" key="1">
    <citation type="submission" date="2019-09" db="EMBL/GenBank/DDBJ databases">
        <authorList>
            <person name="Chen X.-Y."/>
        </authorList>
    </citation>
    <scope>NUCLEOTIDE SEQUENCE [LARGE SCALE GENOMIC DNA]</scope>
    <source>
        <strain evidence="2 3">NY5</strain>
    </source>
</reference>
<evidence type="ECO:0000256" key="1">
    <source>
        <dbReference type="SAM" id="MobiDB-lite"/>
    </source>
</evidence>
<dbReference type="Proteomes" id="UP000323708">
    <property type="component" value="Unassembled WGS sequence"/>
</dbReference>
<gene>
    <name evidence="2" type="ORF">F0M18_13505</name>
</gene>
<dbReference type="RefSeq" id="WP_149611976.1">
    <property type="nucleotide sequence ID" value="NZ_VTUX01000006.1"/>
</dbReference>
<keyword evidence="3" id="KW-1185">Reference proteome</keyword>
<evidence type="ECO:0000313" key="2">
    <source>
        <dbReference type="EMBL" id="KAA1190077.1"/>
    </source>
</evidence>
<feature type="compositionally biased region" description="Basic and acidic residues" evidence="1">
    <location>
        <begin position="1"/>
        <end position="12"/>
    </location>
</feature>